<sequence>MAVYTLMSPGSSPGVTTTALAVTHVWGGRTLLAECDPKGGNVLPGFLAGQMAGLRGGLLELALAIAHNPDPGVLWDHVISLDQHAREWLLLPGVRDPRHMAQLSGAWDAIAKVLTAATRGAMDVVLDVGQIGRPDTPMRLIAASDMAVMLLRPTLRQAAEAKPRLDALGRYVGTTVPVALCLVGKGDYTPAQISRALYGLPVIGTIPHDPRSAAVLSDGASARRPLRSSTLMRGASRLADAMRRRLTTTEDLGEAVAAG</sequence>
<accession>A0ABP6MN23</accession>
<evidence type="ECO:0000313" key="2">
    <source>
        <dbReference type="Proteomes" id="UP001500320"/>
    </source>
</evidence>
<organism evidence="1 2">
    <name type="scientific">Planomonospora alba</name>
    <dbReference type="NCBI Taxonomy" id="161354"/>
    <lineage>
        <taxon>Bacteria</taxon>
        <taxon>Bacillati</taxon>
        <taxon>Actinomycetota</taxon>
        <taxon>Actinomycetes</taxon>
        <taxon>Streptosporangiales</taxon>
        <taxon>Streptosporangiaceae</taxon>
        <taxon>Planomonospora</taxon>
    </lineage>
</organism>
<gene>
    <name evidence="1" type="ORF">GCM10010466_08650</name>
</gene>
<proteinExistence type="predicted"/>
<evidence type="ECO:0008006" key="3">
    <source>
        <dbReference type="Google" id="ProtNLM"/>
    </source>
</evidence>
<comment type="caution">
    <text evidence="1">The sequence shown here is derived from an EMBL/GenBank/DDBJ whole genome shotgun (WGS) entry which is preliminary data.</text>
</comment>
<evidence type="ECO:0000313" key="1">
    <source>
        <dbReference type="EMBL" id="GAA3120097.1"/>
    </source>
</evidence>
<dbReference type="RefSeq" id="WP_344856103.1">
    <property type="nucleotide sequence ID" value="NZ_BAAAUT010000005.1"/>
</dbReference>
<keyword evidence="2" id="KW-1185">Reference proteome</keyword>
<dbReference type="EMBL" id="BAAAUT010000005">
    <property type="protein sequence ID" value="GAA3120097.1"/>
    <property type="molecule type" value="Genomic_DNA"/>
</dbReference>
<protein>
    <recommendedName>
        <fullName evidence="3">ParA family protein</fullName>
    </recommendedName>
</protein>
<dbReference type="Gene3D" id="3.40.50.300">
    <property type="entry name" value="P-loop containing nucleotide triphosphate hydrolases"/>
    <property type="match status" value="1"/>
</dbReference>
<name>A0ABP6MN23_9ACTN</name>
<dbReference type="Proteomes" id="UP001500320">
    <property type="component" value="Unassembled WGS sequence"/>
</dbReference>
<dbReference type="InterPro" id="IPR027417">
    <property type="entry name" value="P-loop_NTPase"/>
</dbReference>
<dbReference type="SUPFAM" id="SSF52540">
    <property type="entry name" value="P-loop containing nucleoside triphosphate hydrolases"/>
    <property type="match status" value="1"/>
</dbReference>
<reference evidence="2" key="1">
    <citation type="journal article" date="2019" name="Int. J. Syst. Evol. Microbiol.">
        <title>The Global Catalogue of Microorganisms (GCM) 10K type strain sequencing project: providing services to taxonomists for standard genome sequencing and annotation.</title>
        <authorList>
            <consortium name="The Broad Institute Genomics Platform"/>
            <consortium name="The Broad Institute Genome Sequencing Center for Infectious Disease"/>
            <person name="Wu L."/>
            <person name="Ma J."/>
        </authorList>
    </citation>
    <scope>NUCLEOTIDE SEQUENCE [LARGE SCALE GENOMIC DNA]</scope>
    <source>
        <strain evidence="2">JCM 9373</strain>
    </source>
</reference>